<gene>
    <name evidence="2" type="ORF">PCANC_24099</name>
    <name evidence="3" type="ORF">PCASD_05852</name>
</gene>
<dbReference type="PANTHER" id="PTHR12829">
    <property type="entry name" value="N6-ADENOSINE-METHYLTRANSFERASE"/>
    <property type="match status" value="1"/>
</dbReference>
<dbReference type="Proteomes" id="UP000235392">
    <property type="component" value="Unassembled WGS sequence"/>
</dbReference>
<proteinExistence type="inferred from homology"/>
<dbReference type="EMBL" id="PGCJ01000536">
    <property type="protein sequence ID" value="PLW26542.1"/>
    <property type="molecule type" value="Genomic_DNA"/>
</dbReference>
<sequence>MSQRSEPSSILLEIVLPEKNQTAYLLDPFIPVLRGFGETFRVTVLRPISEPHTVPSTESQIICKGIRPVKRQRLDNPLSASGYSCQPAMSGKTTHCLPLNGIQLEAAHHAAIKDDIQQAIHLVRSEWIEKCHATRHSEWWSDPHTLRHSALAQLEWLSYPESKNLMPWFDWAGMTRDSLEVRKSKFNSKKLSIRVSEFGTTCLNPSSNSVGQVTLTDNKFAVTLPRRSGFSLATMENFRNEVTRINHSSGWDAVVIDPPWQNKSASRGGKYRTVELYDLFKMDLPGILGENAGKRALIAIWVTNRPKFRRFLKNKFLPDCHVVGPYSEWYWVKITASPSKENQPDLLEGGKPIFDLESTSPRRCYEGLVLGWYIPPSLRLNPVSNEIPSKIFLSVPLCHSRKPNIIDLLAPHIPSDPSILELFSRSVSGLPSFGENSENKTVDPMKGIWHSVGDECPKFMVTPWVDWHKSDKQDSGAG</sequence>
<evidence type="ECO:0000313" key="3">
    <source>
        <dbReference type="EMBL" id="PLW44691.1"/>
    </source>
</evidence>
<evidence type="ECO:0000313" key="5">
    <source>
        <dbReference type="Proteomes" id="UP000235392"/>
    </source>
</evidence>
<dbReference type="GO" id="GO:0005634">
    <property type="term" value="C:nucleus"/>
    <property type="evidence" value="ECO:0007669"/>
    <property type="project" value="TreeGrafter"/>
</dbReference>
<dbReference type="STRING" id="200324.A0A2N5TM39"/>
<comment type="caution">
    <text evidence="2">The sequence shown here is derived from an EMBL/GenBank/DDBJ whole genome shotgun (WGS) entry which is preliminary data.</text>
</comment>
<dbReference type="InterPro" id="IPR007757">
    <property type="entry name" value="MT-A70-like"/>
</dbReference>
<protein>
    <recommendedName>
        <fullName evidence="6">Methyltransferase-like protein 4</fullName>
    </recommendedName>
</protein>
<dbReference type="EMBL" id="PGCI01000055">
    <property type="protein sequence ID" value="PLW44691.1"/>
    <property type="molecule type" value="Genomic_DNA"/>
</dbReference>
<dbReference type="OrthoDB" id="61116at2759"/>
<comment type="similarity">
    <text evidence="1">Belongs to the MT-A70-like family.</text>
</comment>
<dbReference type="Proteomes" id="UP000235388">
    <property type="component" value="Unassembled WGS sequence"/>
</dbReference>
<keyword evidence="4" id="KW-1185">Reference proteome</keyword>
<evidence type="ECO:0000313" key="2">
    <source>
        <dbReference type="EMBL" id="PLW26542.1"/>
    </source>
</evidence>
<dbReference type="PROSITE" id="PS51143">
    <property type="entry name" value="MT_A70"/>
    <property type="match status" value="1"/>
</dbReference>
<accession>A0A2N5TM39</accession>
<evidence type="ECO:0000313" key="4">
    <source>
        <dbReference type="Proteomes" id="UP000235388"/>
    </source>
</evidence>
<organism evidence="2 4">
    <name type="scientific">Puccinia coronata f. sp. avenae</name>
    <dbReference type="NCBI Taxonomy" id="200324"/>
    <lineage>
        <taxon>Eukaryota</taxon>
        <taxon>Fungi</taxon>
        <taxon>Dikarya</taxon>
        <taxon>Basidiomycota</taxon>
        <taxon>Pucciniomycotina</taxon>
        <taxon>Pucciniomycetes</taxon>
        <taxon>Pucciniales</taxon>
        <taxon>Pucciniaceae</taxon>
        <taxon>Puccinia</taxon>
    </lineage>
</organism>
<dbReference type="Pfam" id="PF05063">
    <property type="entry name" value="MT-A70"/>
    <property type="match status" value="1"/>
</dbReference>
<evidence type="ECO:0008006" key="6">
    <source>
        <dbReference type="Google" id="ProtNLM"/>
    </source>
</evidence>
<dbReference type="PANTHER" id="PTHR12829:SF4">
    <property type="entry name" value="N(6)-ADENINE-SPECIFIC METHYLTRANSFERASE METTL4"/>
    <property type="match status" value="1"/>
</dbReference>
<reference evidence="4 5" key="1">
    <citation type="submission" date="2017-11" db="EMBL/GenBank/DDBJ databases">
        <title>De novo assembly and phasing of dikaryotic genomes from two isolates of Puccinia coronata f. sp. avenae, the causal agent of oat crown rust.</title>
        <authorList>
            <person name="Miller M.E."/>
            <person name="Zhang Y."/>
            <person name="Omidvar V."/>
            <person name="Sperschneider J."/>
            <person name="Schwessinger B."/>
            <person name="Raley C."/>
            <person name="Palmer J.M."/>
            <person name="Garnica D."/>
            <person name="Upadhyaya N."/>
            <person name="Rathjen J."/>
            <person name="Taylor J.M."/>
            <person name="Park R.F."/>
            <person name="Dodds P.N."/>
            <person name="Hirsch C.D."/>
            <person name="Kianian S.F."/>
            <person name="Figueroa M."/>
        </authorList>
    </citation>
    <scope>NUCLEOTIDE SEQUENCE [LARGE SCALE GENOMIC DNA]</scope>
    <source>
        <strain evidence="2">12NC29</strain>
        <strain evidence="3">12SD80</strain>
    </source>
</reference>
<dbReference type="AlphaFoldDB" id="A0A2N5TM39"/>
<evidence type="ECO:0000256" key="1">
    <source>
        <dbReference type="PROSITE-ProRule" id="PRU00489"/>
    </source>
</evidence>
<name>A0A2N5TM39_9BASI</name>
<dbReference type="GO" id="GO:0008168">
    <property type="term" value="F:methyltransferase activity"/>
    <property type="evidence" value="ECO:0007669"/>
    <property type="project" value="TreeGrafter"/>
</dbReference>